<feature type="compositionally biased region" description="Basic and acidic residues" evidence="1">
    <location>
        <begin position="52"/>
        <end position="61"/>
    </location>
</feature>
<dbReference type="Proteomes" id="UP000652761">
    <property type="component" value="Unassembled WGS sequence"/>
</dbReference>
<organism evidence="2 3">
    <name type="scientific">Colocasia esculenta</name>
    <name type="common">Wild taro</name>
    <name type="synonym">Arum esculentum</name>
    <dbReference type="NCBI Taxonomy" id="4460"/>
    <lineage>
        <taxon>Eukaryota</taxon>
        <taxon>Viridiplantae</taxon>
        <taxon>Streptophyta</taxon>
        <taxon>Embryophyta</taxon>
        <taxon>Tracheophyta</taxon>
        <taxon>Spermatophyta</taxon>
        <taxon>Magnoliopsida</taxon>
        <taxon>Liliopsida</taxon>
        <taxon>Araceae</taxon>
        <taxon>Aroideae</taxon>
        <taxon>Colocasieae</taxon>
        <taxon>Colocasia</taxon>
    </lineage>
</organism>
<evidence type="ECO:0000313" key="3">
    <source>
        <dbReference type="Proteomes" id="UP000652761"/>
    </source>
</evidence>
<comment type="caution">
    <text evidence="2">The sequence shown here is derived from an EMBL/GenBank/DDBJ whole genome shotgun (WGS) entry which is preliminary data.</text>
</comment>
<keyword evidence="3" id="KW-1185">Reference proteome</keyword>
<proteinExistence type="predicted"/>
<evidence type="ECO:0000313" key="2">
    <source>
        <dbReference type="EMBL" id="MQL97661.1"/>
    </source>
</evidence>
<feature type="compositionally biased region" description="Low complexity" evidence="1">
    <location>
        <begin position="36"/>
        <end position="49"/>
    </location>
</feature>
<accession>A0A843VL81</accession>
<dbReference type="AlphaFoldDB" id="A0A843VL81"/>
<evidence type="ECO:0000256" key="1">
    <source>
        <dbReference type="SAM" id="MobiDB-lite"/>
    </source>
</evidence>
<reference evidence="2" key="1">
    <citation type="submission" date="2017-07" db="EMBL/GenBank/DDBJ databases">
        <title>Taro Niue Genome Assembly and Annotation.</title>
        <authorList>
            <person name="Atibalentja N."/>
            <person name="Keating K."/>
            <person name="Fields C.J."/>
        </authorList>
    </citation>
    <scope>NUCLEOTIDE SEQUENCE</scope>
    <source>
        <strain evidence="2">Niue_2</strain>
        <tissue evidence="2">Leaf</tissue>
    </source>
</reference>
<feature type="region of interest" description="Disordered" evidence="1">
    <location>
        <begin position="27"/>
        <end position="61"/>
    </location>
</feature>
<gene>
    <name evidence="2" type="ORF">Taro_030355</name>
</gene>
<dbReference type="EMBL" id="NMUH01002081">
    <property type="protein sequence ID" value="MQL97661.1"/>
    <property type="molecule type" value="Genomic_DNA"/>
</dbReference>
<name>A0A843VL81_COLES</name>
<protein>
    <submittedName>
        <fullName evidence="2">Uncharacterized protein</fullName>
    </submittedName>
</protein>
<sequence>MCSHLLGSHFSRFPVLHWHWGSTEARGRSGRGGGAAAAARGGASPARTSGGEGRRISSDLQRRSGGEAVHCVACECGISCLHSSCLVEVARQLNLLSVAARLRGGLVLFVRGSYPTESVTCEAHPFFLQVKESRRVPVPLLVRDRTVVESGLHHQ</sequence>